<evidence type="ECO:0000256" key="5">
    <source>
        <dbReference type="ARBA" id="ARBA00022723"/>
    </source>
</evidence>
<dbReference type="GO" id="GO:0098574">
    <property type="term" value="C:cytoplasmic side of lysosomal membrane"/>
    <property type="evidence" value="ECO:0007669"/>
    <property type="project" value="TreeGrafter"/>
</dbReference>
<accession>A0A3Q3GF72</accession>
<proteinExistence type="inferred from homology"/>
<dbReference type="Proteomes" id="UP000261660">
    <property type="component" value="Unplaced"/>
</dbReference>
<evidence type="ECO:0000256" key="6">
    <source>
        <dbReference type="ARBA" id="ARBA00022833"/>
    </source>
</evidence>
<dbReference type="PROSITE" id="PS51837">
    <property type="entry name" value="LITAF"/>
    <property type="match status" value="1"/>
</dbReference>
<dbReference type="InterPro" id="IPR037519">
    <property type="entry name" value="LITAF_fam"/>
</dbReference>
<feature type="compositionally biased region" description="Basic and acidic residues" evidence="8">
    <location>
        <begin position="102"/>
        <end position="115"/>
    </location>
</feature>
<keyword evidence="6" id="KW-0862">Zinc</keyword>
<dbReference type="InParanoid" id="A0A3Q3GF72"/>
<keyword evidence="5" id="KW-0479">Metal-binding</keyword>
<dbReference type="Ensembl" id="ENSLBET00000033304.1">
    <property type="protein sequence ID" value="ENSLBEP00000031866.1"/>
    <property type="gene ID" value="ENSLBEG00000024057.1"/>
</dbReference>
<evidence type="ECO:0000256" key="8">
    <source>
        <dbReference type="SAM" id="MobiDB-lite"/>
    </source>
</evidence>
<evidence type="ECO:0000313" key="11">
    <source>
        <dbReference type="Ensembl" id="ENSLBEP00000031866.1"/>
    </source>
</evidence>
<dbReference type="PANTHER" id="PTHR23292:SF35">
    <property type="entry name" value="LITAF DOMAIN-CONTAINING PROTEIN"/>
    <property type="match status" value="1"/>
</dbReference>
<dbReference type="Pfam" id="PF10601">
    <property type="entry name" value="zf-LITAF-like"/>
    <property type="match status" value="1"/>
</dbReference>
<reference evidence="11" key="1">
    <citation type="submission" date="2025-08" db="UniProtKB">
        <authorList>
            <consortium name="Ensembl"/>
        </authorList>
    </citation>
    <scope>IDENTIFICATION</scope>
</reference>
<evidence type="ECO:0000313" key="12">
    <source>
        <dbReference type="Proteomes" id="UP000261660"/>
    </source>
</evidence>
<protein>
    <submittedName>
        <fullName evidence="11">Small nuclear ribonucleoprotein U11/U12 subunit 25</fullName>
    </submittedName>
</protein>
<feature type="domain" description="LITAF" evidence="10">
    <location>
        <begin position="144"/>
        <end position="228"/>
    </location>
</feature>
<dbReference type="GO" id="GO:0098560">
    <property type="term" value="C:cytoplasmic side of late endosome membrane"/>
    <property type="evidence" value="ECO:0007669"/>
    <property type="project" value="TreeGrafter"/>
</dbReference>
<keyword evidence="9" id="KW-1133">Transmembrane helix</keyword>
<dbReference type="AlphaFoldDB" id="A0A3Q3GF72"/>
<keyword evidence="7 9" id="KW-0472">Membrane</keyword>
<feature type="region of interest" description="Disordered" evidence="8">
    <location>
        <begin position="102"/>
        <end position="124"/>
    </location>
</feature>
<evidence type="ECO:0000256" key="9">
    <source>
        <dbReference type="SAM" id="Phobius"/>
    </source>
</evidence>
<dbReference type="GeneTree" id="ENSGT00940000163474"/>
<reference evidence="11" key="2">
    <citation type="submission" date="2025-09" db="UniProtKB">
        <authorList>
            <consortium name="Ensembl"/>
        </authorList>
    </citation>
    <scope>IDENTIFICATION</scope>
</reference>
<organism evidence="11 12">
    <name type="scientific">Labrus bergylta</name>
    <name type="common">ballan wrasse</name>
    <dbReference type="NCBI Taxonomy" id="56723"/>
    <lineage>
        <taxon>Eukaryota</taxon>
        <taxon>Metazoa</taxon>
        <taxon>Chordata</taxon>
        <taxon>Craniata</taxon>
        <taxon>Vertebrata</taxon>
        <taxon>Euteleostomi</taxon>
        <taxon>Actinopterygii</taxon>
        <taxon>Neopterygii</taxon>
        <taxon>Teleostei</taxon>
        <taxon>Neoteleostei</taxon>
        <taxon>Acanthomorphata</taxon>
        <taxon>Eupercaria</taxon>
        <taxon>Labriformes</taxon>
        <taxon>Labridae</taxon>
        <taxon>Labrus</taxon>
    </lineage>
</organism>
<keyword evidence="12" id="KW-1185">Reference proteome</keyword>
<evidence type="ECO:0000256" key="3">
    <source>
        <dbReference type="ARBA" id="ARBA00004630"/>
    </source>
</evidence>
<dbReference type="PANTHER" id="PTHR23292">
    <property type="entry name" value="LIPOPOLYSACCHARIDE-INDUCED TUMOR NECROSIS FACTOR-ALPHA FACTOR"/>
    <property type="match status" value="1"/>
</dbReference>
<evidence type="ECO:0000259" key="10">
    <source>
        <dbReference type="PROSITE" id="PS51837"/>
    </source>
</evidence>
<feature type="transmembrane region" description="Helical" evidence="9">
    <location>
        <begin position="182"/>
        <end position="205"/>
    </location>
</feature>
<dbReference type="GO" id="GO:0008270">
    <property type="term" value="F:zinc ion binding"/>
    <property type="evidence" value="ECO:0007669"/>
    <property type="project" value="TreeGrafter"/>
</dbReference>
<name>A0A3Q3GF72_9LABR</name>
<dbReference type="SMART" id="SM00714">
    <property type="entry name" value="LITAF"/>
    <property type="match status" value="1"/>
</dbReference>
<evidence type="ECO:0000256" key="4">
    <source>
        <dbReference type="ARBA" id="ARBA00005975"/>
    </source>
</evidence>
<evidence type="ECO:0000256" key="1">
    <source>
        <dbReference type="ARBA" id="ARBA00004125"/>
    </source>
</evidence>
<comment type="similarity">
    <text evidence="4">Belongs to the CDIP1/LITAF family.</text>
</comment>
<evidence type="ECO:0000256" key="7">
    <source>
        <dbReference type="ARBA" id="ARBA00023136"/>
    </source>
</evidence>
<comment type="subcellular location">
    <subcellularLocation>
        <location evidence="1">Endosome membrane</location>
        <topology evidence="1">Peripheral membrane protein</topology>
        <orientation evidence="1">Cytoplasmic side</orientation>
    </subcellularLocation>
    <subcellularLocation>
        <location evidence="2">Late endosome membrane</location>
    </subcellularLocation>
    <subcellularLocation>
        <location evidence="3">Lysosome membrane</location>
        <topology evidence="3">Peripheral membrane protein</topology>
        <orientation evidence="3">Cytoplasmic side</orientation>
    </subcellularLocation>
</comment>
<dbReference type="InterPro" id="IPR006629">
    <property type="entry name" value="LITAF"/>
</dbReference>
<sequence length="229" mass="25868">MKLYTVNVVAETLPHASSASTMTSPDCQLKEISTELNLNSLKTQQLLERKKILSLFLELRNRAEFHQTEESASNQKEIIDIDEKVNQLAERKAELQKRLENIHNGREHTDEKKEVSSPSGPKMVSGELSASPNIFYIEAPPNIPAPKVYLDLENLPPCPCRTQCPECQQFVVSETFTSVSSVTWLMCCMIAMVGCVAGCCLIPFCNKKFKTIVHRCPLCRTKIQRIQRL</sequence>
<evidence type="ECO:0000256" key="2">
    <source>
        <dbReference type="ARBA" id="ARBA00004414"/>
    </source>
</evidence>
<keyword evidence="9" id="KW-0812">Transmembrane</keyword>
<dbReference type="STRING" id="56723.ENSLBEP00000031866"/>
<dbReference type="GO" id="GO:0005634">
    <property type="term" value="C:nucleus"/>
    <property type="evidence" value="ECO:0007669"/>
    <property type="project" value="TreeGrafter"/>
</dbReference>